<protein>
    <submittedName>
        <fullName evidence="2">Uncharacterized protein</fullName>
    </submittedName>
</protein>
<dbReference type="AlphaFoldDB" id="A0A023WZS6"/>
<organism evidence="2 4">
    <name type="scientific">Rubrobacter radiotolerans</name>
    <name type="common">Arthrobacter radiotolerans</name>
    <dbReference type="NCBI Taxonomy" id="42256"/>
    <lineage>
        <taxon>Bacteria</taxon>
        <taxon>Bacillati</taxon>
        <taxon>Actinomycetota</taxon>
        <taxon>Rubrobacteria</taxon>
        <taxon>Rubrobacterales</taxon>
        <taxon>Rubrobacteraceae</taxon>
        <taxon>Rubrobacter</taxon>
    </lineage>
</organism>
<keyword evidence="1" id="KW-1133">Transmembrane helix</keyword>
<dbReference type="RefSeq" id="WP_038680402.1">
    <property type="nucleotide sequence ID" value="NZ_CP007514.1"/>
</dbReference>
<evidence type="ECO:0000313" key="2">
    <source>
        <dbReference type="EMBL" id="AHY45732.1"/>
    </source>
</evidence>
<accession>A0A023WZS6</accession>
<feature type="transmembrane region" description="Helical" evidence="1">
    <location>
        <begin position="146"/>
        <end position="168"/>
    </location>
</feature>
<dbReference type="KEGG" id="rrd:RradSPS_0449"/>
<feature type="transmembrane region" description="Helical" evidence="1">
    <location>
        <begin position="38"/>
        <end position="58"/>
    </location>
</feature>
<keyword evidence="1" id="KW-0812">Transmembrane</keyword>
<dbReference type="Proteomes" id="UP000025229">
    <property type="component" value="Chromosome"/>
</dbReference>
<sequence>MAGPAKLLESPRGRIAAIEVGAVVVILALHAVTGLPSALRPLLFVFGLLVGLLLFYGLRQRLDRLLGSERLSGAQFVSWYFVIRIASVLLMLPVIFALGLSTPLAAFVLGFVSAAIFSFWTKLFLATPFFGEDAALRAQVRNLGDAALVAGGVAIGFYLLALAVYVLIEYVLGPVIRYLA</sequence>
<dbReference type="Proteomes" id="UP001281130">
    <property type="component" value="Unassembled WGS sequence"/>
</dbReference>
<evidence type="ECO:0000313" key="4">
    <source>
        <dbReference type="Proteomes" id="UP000025229"/>
    </source>
</evidence>
<dbReference type="HOGENOM" id="CLU_1495153_0_0_11"/>
<feature type="transmembrane region" description="Helical" evidence="1">
    <location>
        <begin position="12"/>
        <end position="32"/>
    </location>
</feature>
<dbReference type="STRING" id="42256.RradSPS_0449"/>
<name>A0A023WZS6_RUBRA</name>
<reference evidence="2 4" key="1">
    <citation type="submission" date="2014-03" db="EMBL/GenBank/DDBJ databases">
        <title>Complete genome sequence of the Radio-Resistant Rubrobacter radiotolerans RSPS-4.</title>
        <authorList>
            <person name="Egas C.C."/>
            <person name="Barroso C.C."/>
            <person name="Froufe H.J.C."/>
            <person name="Pacheco J.J."/>
            <person name="Albuquerque L.L."/>
            <person name="da Costa M.M.S."/>
        </authorList>
    </citation>
    <scope>NUCLEOTIDE SEQUENCE [LARGE SCALE GENOMIC DNA]</scope>
    <source>
        <strain evidence="2 4">RSPS-4</strain>
    </source>
</reference>
<keyword evidence="4" id="KW-1185">Reference proteome</keyword>
<proteinExistence type="predicted"/>
<dbReference type="EMBL" id="JAWXXX010000001">
    <property type="protein sequence ID" value="MDX5893148.1"/>
    <property type="molecule type" value="Genomic_DNA"/>
</dbReference>
<dbReference type="EMBL" id="CP007514">
    <property type="protein sequence ID" value="AHY45732.1"/>
    <property type="molecule type" value="Genomic_DNA"/>
</dbReference>
<feature type="transmembrane region" description="Helical" evidence="1">
    <location>
        <begin position="79"/>
        <end position="98"/>
    </location>
</feature>
<keyword evidence="1" id="KW-0472">Membrane</keyword>
<evidence type="ECO:0000256" key="1">
    <source>
        <dbReference type="SAM" id="Phobius"/>
    </source>
</evidence>
<gene>
    <name evidence="2" type="ORF">RradSPS_0449</name>
    <name evidence="3" type="ORF">SIL72_03790</name>
</gene>
<feature type="transmembrane region" description="Helical" evidence="1">
    <location>
        <begin position="104"/>
        <end position="125"/>
    </location>
</feature>
<evidence type="ECO:0000313" key="3">
    <source>
        <dbReference type="EMBL" id="MDX5893148.1"/>
    </source>
</evidence>
<reference evidence="3" key="2">
    <citation type="submission" date="2023-11" db="EMBL/GenBank/DDBJ databases">
        <title>MicrobeMod: A computational toolkit for identifying prokaryotic methylation and restriction-modification with nanopore sequencing.</title>
        <authorList>
            <person name="Crits-Christoph A."/>
            <person name="Kang S.C."/>
            <person name="Lee H."/>
            <person name="Ostrov N."/>
        </authorList>
    </citation>
    <scope>NUCLEOTIDE SEQUENCE</scope>
    <source>
        <strain evidence="3">ATCC 51242</strain>
    </source>
</reference>